<name>A0A7L6N2S1_9MOLU</name>
<reference evidence="6 7" key="1">
    <citation type="submission" date="2020-04" db="EMBL/GenBank/DDBJ databases">
        <authorList>
            <person name="Zheng R.K."/>
            <person name="Sun C.M."/>
        </authorList>
    </citation>
    <scope>NUCLEOTIDE SEQUENCE [LARGE SCALE GENOMIC DNA]</scope>
    <source>
        <strain evidence="7">zrk29</strain>
    </source>
</reference>
<dbReference type="CDD" id="cd05687">
    <property type="entry name" value="S1_RPS1_repeat_ec1_hs1"/>
    <property type="match status" value="1"/>
</dbReference>
<dbReference type="EMBL" id="CP051151">
    <property type="protein sequence ID" value="QLY39752.1"/>
    <property type="molecule type" value="Genomic_DNA"/>
</dbReference>
<feature type="domain" description="S1 motif" evidence="5">
    <location>
        <begin position="282"/>
        <end position="351"/>
    </location>
</feature>
<feature type="domain" description="S1 motif" evidence="5">
    <location>
        <begin position="366"/>
        <end position="434"/>
    </location>
</feature>
<dbReference type="RefSeq" id="WP_312032232.1">
    <property type="nucleotide sequence ID" value="NZ_CP051151.1"/>
</dbReference>
<proteinExistence type="inferred from homology"/>
<accession>A0A7L6N2S1</accession>
<dbReference type="FunFam" id="2.40.50.140:FF:000103">
    <property type="entry name" value="protein RRP5 homolog"/>
    <property type="match status" value="1"/>
</dbReference>
<evidence type="ECO:0000256" key="3">
    <source>
        <dbReference type="ARBA" id="ARBA00023274"/>
    </source>
</evidence>
<dbReference type="GO" id="GO:0022627">
    <property type="term" value="C:cytosolic small ribosomal subunit"/>
    <property type="evidence" value="ECO:0007669"/>
    <property type="project" value="TreeGrafter"/>
</dbReference>
<dbReference type="PANTHER" id="PTHR10724:SF7">
    <property type="entry name" value="SMALL RIBOSOMAL SUBUNIT PROTEIN BS1C"/>
    <property type="match status" value="1"/>
</dbReference>
<dbReference type="PROSITE" id="PS50126">
    <property type="entry name" value="S1"/>
    <property type="match status" value="4"/>
</dbReference>
<dbReference type="GO" id="GO:0003729">
    <property type="term" value="F:mRNA binding"/>
    <property type="evidence" value="ECO:0007669"/>
    <property type="project" value="TreeGrafter"/>
</dbReference>
<dbReference type="CDD" id="cd00164">
    <property type="entry name" value="S1_like"/>
    <property type="match status" value="1"/>
</dbReference>
<dbReference type="PRINTS" id="PR00681">
    <property type="entry name" value="RIBOSOMALS1"/>
</dbReference>
<evidence type="ECO:0000313" key="6">
    <source>
        <dbReference type="EMBL" id="QLY39752.1"/>
    </source>
</evidence>
<feature type="domain" description="S1 motif" evidence="5">
    <location>
        <begin position="18"/>
        <end position="87"/>
    </location>
</feature>
<evidence type="ECO:0000256" key="4">
    <source>
        <dbReference type="ARBA" id="ARBA00025604"/>
    </source>
</evidence>
<organism evidence="6 7">
    <name type="scientific">Hujiaoplasma nucleasis</name>
    <dbReference type="NCBI Taxonomy" id="2725268"/>
    <lineage>
        <taxon>Bacteria</taxon>
        <taxon>Bacillati</taxon>
        <taxon>Mycoplasmatota</taxon>
        <taxon>Mollicutes</taxon>
        <taxon>Candidatus Izemoplasmatales</taxon>
        <taxon>Hujiaoplasmataceae</taxon>
        <taxon>Hujiaoplasma</taxon>
    </lineage>
</organism>
<dbReference type="InterPro" id="IPR003029">
    <property type="entry name" value="S1_domain"/>
</dbReference>
<dbReference type="SMART" id="SM00316">
    <property type="entry name" value="S1"/>
    <property type="match status" value="5"/>
</dbReference>
<evidence type="ECO:0000256" key="2">
    <source>
        <dbReference type="ARBA" id="ARBA00022980"/>
    </source>
</evidence>
<dbReference type="Pfam" id="PF00575">
    <property type="entry name" value="S1"/>
    <property type="match status" value="4"/>
</dbReference>
<keyword evidence="7" id="KW-1185">Reference proteome</keyword>
<dbReference type="PANTHER" id="PTHR10724">
    <property type="entry name" value="30S RIBOSOMAL PROTEIN S1"/>
    <property type="match status" value="1"/>
</dbReference>
<keyword evidence="3" id="KW-0687">Ribonucleoprotein</keyword>
<protein>
    <submittedName>
        <fullName evidence="6">S1 RNA-binding domain-containing protein</fullName>
    </submittedName>
</protein>
<evidence type="ECO:0000259" key="5">
    <source>
        <dbReference type="PROSITE" id="PS50126"/>
    </source>
</evidence>
<comment type="similarity">
    <text evidence="1">Belongs to the bacterial ribosomal protein bS1 family.</text>
</comment>
<dbReference type="InterPro" id="IPR050437">
    <property type="entry name" value="Ribos_protein_bS1-like"/>
</dbReference>
<dbReference type="Gene3D" id="2.40.50.140">
    <property type="entry name" value="Nucleic acid-binding proteins"/>
    <property type="match status" value="4"/>
</dbReference>
<comment type="function">
    <text evidence="4">Binds mRNA; thus facilitating recognition of the initiation point. It is needed to translate mRNA with a short Shine-Dalgarno (SD) purine-rich sequence.</text>
</comment>
<evidence type="ECO:0000313" key="7">
    <source>
        <dbReference type="Proteomes" id="UP000512167"/>
    </source>
</evidence>
<feature type="domain" description="S1 motif" evidence="5">
    <location>
        <begin position="198"/>
        <end position="265"/>
    </location>
</feature>
<dbReference type="GO" id="GO:0003735">
    <property type="term" value="F:structural constituent of ribosome"/>
    <property type="evidence" value="ECO:0007669"/>
    <property type="project" value="TreeGrafter"/>
</dbReference>
<dbReference type="SUPFAM" id="SSF50249">
    <property type="entry name" value="Nucleic acid-binding proteins"/>
    <property type="match status" value="5"/>
</dbReference>
<dbReference type="Proteomes" id="UP000512167">
    <property type="component" value="Chromosome"/>
</dbReference>
<sequence length="468" mass="53481">MTDKQTPNYTSPTKPRPGKIVTGTVIRVTDEEVLVDIGFISEGVIYKEHLGLDKVNSAKDILKQGDEIKVKVVKYNETKDGVTVPLLSRKDILRTEQKQENLEQLEVGKQYDFKVKKAVKGGLLLDYQGLEVFLPESLIFLREEDENKENIVGKTIQAELIEKKIEGRNINLIANRKQVAYEEKKAQKQAEFENIEEGQIIKVTIERIKDFGAFAKISDHIDGLIHISEISHYHVKDINEYLHEGDEVEAKIIKIKGKKVSLSLKALKPTPWDEFLSKYKVGDKVMGTIVRKMQFGMLLEVEKEVVGLLNRFDYSWNPNENLAGEVEVGQTLEVEITSINKKKKQFSVSKKHLEYNPWADLKLNKGDHVSAEVIRLEENGAVVKVEDVEGFLPIGEISTEHVSSVDNELKEEDIITVEVTDFNPKRWHLLVSKKNVQERKAREAFESELKENVSSNQSLEDLFKKFKK</sequence>
<keyword evidence="2" id="KW-0689">Ribosomal protein</keyword>
<dbReference type="InterPro" id="IPR035104">
    <property type="entry name" value="Ribosomal_protein_S1-like"/>
</dbReference>
<dbReference type="AlphaFoldDB" id="A0A7L6N2S1"/>
<gene>
    <name evidence="6" type="ORF">HF295_02300</name>
</gene>
<evidence type="ECO:0000256" key="1">
    <source>
        <dbReference type="ARBA" id="ARBA00006767"/>
    </source>
</evidence>
<dbReference type="InterPro" id="IPR012340">
    <property type="entry name" value="NA-bd_OB-fold"/>
</dbReference>
<dbReference type="KEGG" id="tbk:HF295_02300"/>
<dbReference type="GO" id="GO:0006412">
    <property type="term" value="P:translation"/>
    <property type="evidence" value="ECO:0007669"/>
    <property type="project" value="TreeGrafter"/>
</dbReference>